<name>A0ABV3S0A0_9LACO</name>
<evidence type="ECO:0000313" key="2">
    <source>
        <dbReference type="Proteomes" id="UP001556617"/>
    </source>
</evidence>
<protein>
    <submittedName>
        <fullName evidence="1">DUF2712 domain-containing protein</fullName>
    </submittedName>
</protein>
<comment type="caution">
    <text evidence="1">The sequence shown here is derived from an EMBL/GenBank/DDBJ whole genome shotgun (WGS) entry which is preliminary data.</text>
</comment>
<organism evidence="1 2">
    <name type="scientific">Leuconostoc aquikimchii</name>
    <dbReference type="NCBI Taxonomy" id="3236804"/>
    <lineage>
        <taxon>Bacteria</taxon>
        <taxon>Bacillati</taxon>
        <taxon>Bacillota</taxon>
        <taxon>Bacilli</taxon>
        <taxon>Lactobacillales</taxon>
        <taxon>Lactobacillaceae</taxon>
        <taxon>Leuconostoc</taxon>
    </lineage>
</organism>
<evidence type="ECO:0000313" key="1">
    <source>
        <dbReference type="EMBL" id="MEX0379835.1"/>
    </source>
</evidence>
<gene>
    <name evidence="1" type="ORF">AB3K24_00460</name>
</gene>
<dbReference type="RefSeq" id="WP_367973140.1">
    <property type="nucleotide sequence ID" value="NZ_JBFPEQ010000001.1"/>
</dbReference>
<dbReference type="InterPro" id="IPR020208">
    <property type="entry name" value="DUF2712"/>
</dbReference>
<proteinExistence type="predicted"/>
<dbReference type="EMBL" id="JBFPER010000001">
    <property type="protein sequence ID" value="MEX0379835.1"/>
    <property type="molecule type" value="Genomic_DNA"/>
</dbReference>
<dbReference type="Pfam" id="PF10916">
    <property type="entry name" value="DUF2712"/>
    <property type="match status" value="1"/>
</dbReference>
<keyword evidence="2" id="KW-1185">Reference proteome</keyword>
<accession>A0ABV3S0A0</accession>
<reference evidence="1 2" key="1">
    <citation type="submission" date="2024-07" db="EMBL/GenBank/DDBJ databases">
        <authorList>
            <person name="Yun M."/>
        </authorList>
    </citation>
    <scope>NUCLEOTIDE SEQUENCE [LARGE SCALE GENOMIC DNA]</scope>
    <source>
        <strain evidence="1 2">MS01</strain>
    </source>
</reference>
<dbReference type="Proteomes" id="UP001556617">
    <property type="component" value="Unassembled WGS sequence"/>
</dbReference>
<sequence length="151" mass="16605">MNKAVLGSLLIGGALAFGAVTKADAKLYYIPFNFTIKPNSAASYTGTRYRNTSNYQDNFKVGVGSSTEGYKVNYSFRLQANKWFGWGDASRIVLAGPYLDYAYSPSDGSAEKKNTRLKAANPASDPYSYQVSGWWDEATGYLATTDSRRKN</sequence>